<dbReference type="GO" id="GO:0003676">
    <property type="term" value="F:nucleic acid binding"/>
    <property type="evidence" value="ECO:0007669"/>
    <property type="project" value="InterPro"/>
</dbReference>
<sequence>MEPTLQQSTSKQEDESLEHAFRDCQAVKEIWSMLDISWPTEMSCASYKQWMDWLFMNSSSDLCRTIICAIWVIWSDKNKQVHERKIRQNIDTTRWRPPERSFVKINFDATFQGHLLKSCLRLEGRDSEGQIVGMRMILNDHVPSSFAGEVIACLQGVQMGLDLGFQRVILEGDSLLPDGENP</sequence>
<dbReference type="Pfam" id="PF13456">
    <property type="entry name" value="RVT_3"/>
    <property type="match status" value="1"/>
</dbReference>
<dbReference type="PANTHER" id="PTHR47074:SF61">
    <property type="entry name" value="RNASE H TYPE-1 DOMAIN-CONTAINING PROTEIN"/>
    <property type="match status" value="1"/>
</dbReference>
<protein>
    <recommendedName>
        <fullName evidence="1">RNase H type-1 domain-containing protein</fullName>
    </recommendedName>
</protein>
<dbReference type="OrthoDB" id="1749266at2759"/>
<dbReference type="EMBL" id="JABEZY010000012">
    <property type="protein sequence ID" value="MBA0750864.1"/>
    <property type="molecule type" value="Genomic_DNA"/>
</dbReference>
<reference evidence="2 3" key="1">
    <citation type="journal article" date="2019" name="Genome Biol. Evol.">
        <title>Insights into the evolution of the New World diploid cottons (Gossypium, subgenus Houzingenia) based on genome sequencing.</title>
        <authorList>
            <person name="Grover C.E."/>
            <person name="Arick M.A. 2nd"/>
            <person name="Thrash A."/>
            <person name="Conover J.L."/>
            <person name="Sanders W.S."/>
            <person name="Peterson D.G."/>
            <person name="Frelichowski J.E."/>
            <person name="Scheffler J.A."/>
            <person name="Scheffler B.E."/>
            <person name="Wendel J.F."/>
        </authorList>
    </citation>
    <scope>NUCLEOTIDE SEQUENCE [LARGE SCALE GENOMIC DNA]</scope>
    <source>
        <strain evidence="2">5</strain>
        <tissue evidence="2">Leaf</tissue>
    </source>
</reference>
<comment type="caution">
    <text evidence="2">The sequence shown here is derived from an EMBL/GenBank/DDBJ whole genome shotgun (WGS) entry which is preliminary data.</text>
</comment>
<dbReference type="InterPro" id="IPR052929">
    <property type="entry name" value="RNase_H-like_EbsB-rel"/>
</dbReference>
<evidence type="ECO:0000313" key="2">
    <source>
        <dbReference type="EMBL" id="MBA0750864.1"/>
    </source>
</evidence>
<evidence type="ECO:0000313" key="3">
    <source>
        <dbReference type="Proteomes" id="UP000593579"/>
    </source>
</evidence>
<gene>
    <name evidence="2" type="ORF">Gogos_002246</name>
</gene>
<feature type="domain" description="RNase H type-1" evidence="1">
    <location>
        <begin position="106"/>
        <end position="174"/>
    </location>
</feature>
<dbReference type="PANTHER" id="PTHR47074">
    <property type="entry name" value="BNAC02G40300D PROTEIN"/>
    <property type="match status" value="1"/>
</dbReference>
<evidence type="ECO:0000259" key="1">
    <source>
        <dbReference type="Pfam" id="PF13456"/>
    </source>
</evidence>
<name>A0A7J9CRE3_GOSGO</name>
<accession>A0A7J9CRE3</accession>
<proteinExistence type="predicted"/>
<dbReference type="Proteomes" id="UP000593579">
    <property type="component" value="Unassembled WGS sequence"/>
</dbReference>
<keyword evidence="3" id="KW-1185">Reference proteome</keyword>
<dbReference type="InterPro" id="IPR002156">
    <property type="entry name" value="RNaseH_domain"/>
</dbReference>
<dbReference type="GO" id="GO:0004523">
    <property type="term" value="F:RNA-DNA hybrid ribonuclease activity"/>
    <property type="evidence" value="ECO:0007669"/>
    <property type="project" value="InterPro"/>
</dbReference>
<dbReference type="AlphaFoldDB" id="A0A7J9CRE3"/>
<organism evidence="2 3">
    <name type="scientific">Gossypium gossypioides</name>
    <name type="common">Mexican cotton</name>
    <name type="synonym">Selera gossypioides</name>
    <dbReference type="NCBI Taxonomy" id="34282"/>
    <lineage>
        <taxon>Eukaryota</taxon>
        <taxon>Viridiplantae</taxon>
        <taxon>Streptophyta</taxon>
        <taxon>Embryophyta</taxon>
        <taxon>Tracheophyta</taxon>
        <taxon>Spermatophyta</taxon>
        <taxon>Magnoliopsida</taxon>
        <taxon>eudicotyledons</taxon>
        <taxon>Gunneridae</taxon>
        <taxon>Pentapetalae</taxon>
        <taxon>rosids</taxon>
        <taxon>malvids</taxon>
        <taxon>Malvales</taxon>
        <taxon>Malvaceae</taxon>
        <taxon>Malvoideae</taxon>
        <taxon>Gossypium</taxon>
    </lineage>
</organism>